<evidence type="ECO:0000313" key="2">
    <source>
        <dbReference type="Proteomes" id="UP000001601"/>
    </source>
</evidence>
<dbReference type="OrthoDB" id="1447896at2"/>
<dbReference type="EMBL" id="AANC01000007">
    <property type="protein sequence ID" value="EAQ48694.1"/>
    <property type="molecule type" value="Genomic_DNA"/>
</dbReference>
<dbReference type="eggNOG" id="COG3157">
    <property type="taxonomic scope" value="Bacteria"/>
</dbReference>
<dbReference type="InterPro" id="IPR053165">
    <property type="entry name" value="HSI-I_assembly_Hcp1"/>
</dbReference>
<dbReference type="Gene3D" id="2.30.110.20">
    <property type="entry name" value="Hcp1-like"/>
    <property type="match status" value="1"/>
</dbReference>
<sequence>MKRVIVTLIFVFILAFATLSAQTTMYLKLPDIDGESQQQDHEDEIIVSGVSWEVSIPDAALSGRMRARTSFSGITISKETDLATNAMLDCIAKNKKLGNVELTFASSASDGINEYLIYNLNNVRITSYKMEASEAAQKPKEVWTLNFENISSVYKKFDDRGRLDEESEFEYSVLRGN</sequence>
<dbReference type="Pfam" id="PF05638">
    <property type="entry name" value="T6SS_HCP"/>
    <property type="match status" value="1"/>
</dbReference>
<dbReference type="HOGENOM" id="CLU_112762_0_2_10"/>
<dbReference type="STRING" id="398720.MED217_09105"/>
<evidence type="ECO:0008006" key="3">
    <source>
        <dbReference type="Google" id="ProtNLM"/>
    </source>
</evidence>
<organism evidence="1 2">
    <name type="scientific">Leeuwenhoekiella blandensis (strain CECT 7118 / CCUG 51940 / KCTC 22103 / MED217)</name>
    <name type="common">Flavobacterium sp. (strain MED217)</name>
    <dbReference type="NCBI Taxonomy" id="398720"/>
    <lineage>
        <taxon>Bacteria</taxon>
        <taxon>Pseudomonadati</taxon>
        <taxon>Bacteroidota</taxon>
        <taxon>Flavobacteriia</taxon>
        <taxon>Flavobacteriales</taxon>
        <taxon>Flavobacteriaceae</taxon>
        <taxon>Leeuwenhoekiella</taxon>
    </lineage>
</organism>
<gene>
    <name evidence="1" type="ORF">MED217_09105</name>
</gene>
<accession>A3XP33</accession>
<dbReference type="PANTHER" id="PTHR36152">
    <property type="entry name" value="CYTOPLASMIC PROTEIN-RELATED"/>
    <property type="match status" value="1"/>
</dbReference>
<dbReference type="Proteomes" id="UP000001601">
    <property type="component" value="Unassembled WGS sequence"/>
</dbReference>
<protein>
    <recommendedName>
        <fullName evidence="3">Hcp1 family type VI secretion system effector</fullName>
    </recommendedName>
</protein>
<dbReference type="AlphaFoldDB" id="A3XP33"/>
<dbReference type="InterPro" id="IPR008514">
    <property type="entry name" value="T6SS_Hcp"/>
</dbReference>
<dbReference type="PANTHER" id="PTHR36152:SF1">
    <property type="entry name" value="UBIQUITIN-LIKE DOMAIN-CONTAINING PROTEIN"/>
    <property type="match status" value="1"/>
</dbReference>
<keyword evidence="2" id="KW-1185">Reference proteome</keyword>
<evidence type="ECO:0000313" key="1">
    <source>
        <dbReference type="EMBL" id="EAQ48694.1"/>
    </source>
</evidence>
<dbReference type="InterPro" id="IPR036624">
    <property type="entry name" value="Hcp1-lik_sf"/>
</dbReference>
<proteinExistence type="predicted"/>
<dbReference type="SUPFAM" id="SSF141452">
    <property type="entry name" value="Hcp1-like"/>
    <property type="match status" value="1"/>
</dbReference>
<name>A3XP33_LEEBM</name>
<comment type="caution">
    <text evidence="1">The sequence shown here is derived from an EMBL/GenBank/DDBJ whole genome shotgun (WGS) entry which is preliminary data.</text>
</comment>
<reference evidence="1 2" key="1">
    <citation type="journal article" date="2007" name="Nature">
        <title>Light stimulates growth of proteorhodopsin-containing marine Flavobacteria.</title>
        <authorList>
            <person name="Gomez-Consarnau L."/>
            <person name="Gonzalez J.M."/>
            <person name="Coll-Llado M."/>
            <person name="Gourdon P."/>
            <person name="Pascher T."/>
            <person name="Neutze R."/>
            <person name="Pedros-Alio C."/>
            <person name="Pinhassi J."/>
        </authorList>
    </citation>
    <scope>NUCLEOTIDE SEQUENCE [LARGE SCALE GENOMIC DNA]</scope>
    <source>
        <strain evidence="1 2">MED217</strain>
    </source>
</reference>
<dbReference type="RefSeq" id="WP_009780197.1">
    <property type="nucleotide sequence ID" value="NZ_CH672395.1"/>
</dbReference>